<evidence type="ECO:0000256" key="3">
    <source>
        <dbReference type="ARBA" id="ARBA00022741"/>
    </source>
</evidence>
<evidence type="ECO:0000313" key="6">
    <source>
        <dbReference type="EMBL" id="ELK38604.1"/>
    </source>
</evidence>
<keyword evidence="2" id="KW-0963">Cytoplasm</keyword>
<keyword evidence="3" id="KW-0547">Nucleotide-binding</keyword>
<dbReference type="EMBL" id="KB098739">
    <property type="protein sequence ID" value="ELK38604.1"/>
    <property type="molecule type" value="Genomic_DNA"/>
</dbReference>
<dbReference type="GO" id="GO:0005524">
    <property type="term" value="F:ATP binding"/>
    <property type="evidence" value="ECO:0007669"/>
    <property type="project" value="UniProtKB-KW"/>
</dbReference>
<dbReference type="InterPro" id="IPR043129">
    <property type="entry name" value="ATPase_NBD"/>
</dbReference>
<dbReference type="Gene3D" id="3.30.420.40">
    <property type="match status" value="2"/>
</dbReference>
<keyword evidence="7" id="KW-1185">Reference proteome</keyword>
<sequence length="85" mass="9669">MEKIWHHTFYNELLVAPKEYPVLLTQVPLNPKANHEKMTQIIFETFNTKAMYMAIQAVLSLYASGCTTDIVMDSGDGGHPHYAQQ</sequence>
<dbReference type="PRINTS" id="PR00190">
    <property type="entry name" value="ACTIN"/>
</dbReference>
<gene>
    <name evidence="6" type="ORF">MDA_GLEAN10001238</name>
</gene>
<evidence type="ECO:0000313" key="7">
    <source>
        <dbReference type="Proteomes" id="UP000010556"/>
    </source>
</evidence>
<evidence type="ECO:0000256" key="2">
    <source>
        <dbReference type="ARBA" id="ARBA00022490"/>
    </source>
</evidence>
<evidence type="ECO:0000256" key="5">
    <source>
        <dbReference type="ARBA" id="ARBA00023212"/>
    </source>
</evidence>
<dbReference type="Proteomes" id="UP000010556">
    <property type="component" value="Unassembled WGS sequence"/>
</dbReference>
<dbReference type="SUPFAM" id="SSF53067">
    <property type="entry name" value="Actin-like ATPase domain"/>
    <property type="match status" value="1"/>
</dbReference>
<comment type="subcellular location">
    <subcellularLocation>
        <location evidence="1">Cytoplasm</location>
        <location evidence="1">Cytoskeleton</location>
    </subcellularLocation>
</comment>
<name>L5MIZ8_MYODS</name>
<keyword evidence="5" id="KW-0206">Cytoskeleton</keyword>
<dbReference type="FunFam" id="3.30.420.40:FF:000148">
    <property type="entry name" value="Actin, alpha skeletal muscle"/>
    <property type="match status" value="1"/>
</dbReference>
<reference evidence="7" key="1">
    <citation type="journal article" date="2013" name="Science">
        <title>Comparative analysis of bat genomes provides insight into the evolution of flight and immunity.</title>
        <authorList>
            <person name="Zhang G."/>
            <person name="Cowled C."/>
            <person name="Shi Z."/>
            <person name="Huang Z."/>
            <person name="Bishop-Lilly K.A."/>
            <person name="Fang X."/>
            <person name="Wynne J.W."/>
            <person name="Xiong Z."/>
            <person name="Baker M.L."/>
            <person name="Zhao W."/>
            <person name="Tachedjian M."/>
            <person name="Zhu Y."/>
            <person name="Zhou P."/>
            <person name="Jiang X."/>
            <person name="Ng J."/>
            <person name="Yang L."/>
            <person name="Wu L."/>
            <person name="Xiao J."/>
            <person name="Feng Y."/>
            <person name="Chen Y."/>
            <person name="Sun X."/>
            <person name="Zhang Y."/>
            <person name="Marsh G.A."/>
            <person name="Crameri G."/>
            <person name="Broder C.C."/>
            <person name="Frey K.G."/>
            <person name="Wang L.F."/>
            <person name="Wang J."/>
        </authorList>
    </citation>
    <scope>NUCLEOTIDE SEQUENCE [LARGE SCALE GENOMIC DNA]</scope>
</reference>
<dbReference type="GO" id="GO:0005856">
    <property type="term" value="C:cytoskeleton"/>
    <property type="evidence" value="ECO:0007669"/>
    <property type="project" value="UniProtKB-SubCell"/>
</dbReference>
<dbReference type="PANTHER" id="PTHR11937">
    <property type="entry name" value="ACTIN"/>
    <property type="match status" value="1"/>
</dbReference>
<evidence type="ECO:0000256" key="1">
    <source>
        <dbReference type="ARBA" id="ARBA00004245"/>
    </source>
</evidence>
<dbReference type="InterPro" id="IPR004000">
    <property type="entry name" value="Actin"/>
</dbReference>
<accession>L5MIZ8</accession>
<evidence type="ECO:0000256" key="4">
    <source>
        <dbReference type="ARBA" id="ARBA00022840"/>
    </source>
</evidence>
<protein>
    <submittedName>
        <fullName evidence="6">Actin, cytoplasmic 1</fullName>
    </submittedName>
</protein>
<dbReference type="AlphaFoldDB" id="L5MIZ8"/>
<proteinExistence type="predicted"/>
<organism evidence="6 7">
    <name type="scientific">Myotis davidii</name>
    <name type="common">David's myotis</name>
    <dbReference type="NCBI Taxonomy" id="225400"/>
    <lineage>
        <taxon>Eukaryota</taxon>
        <taxon>Metazoa</taxon>
        <taxon>Chordata</taxon>
        <taxon>Craniata</taxon>
        <taxon>Vertebrata</taxon>
        <taxon>Euteleostomi</taxon>
        <taxon>Mammalia</taxon>
        <taxon>Eutheria</taxon>
        <taxon>Laurasiatheria</taxon>
        <taxon>Chiroptera</taxon>
        <taxon>Yangochiroptera</taxon>
        <taxon>Vespertilionidae</taxon>
        <taxon>Myotis</taxon>
    </lineage>
</organism>
<dbReference type="Pfam" id="PF00022">
    <property type="entry name" value="Actin"/>
    <property type="match status" value="1"/>
</dbReference>
<keyword evidence="4" id="KW-0067">ATP-binding</keyword>